<name>A0A0K1PZS5_9BACT</name>
<dbReference type="STRING" id="1391654.AKJ09_05318"/>
<organism evidence="6 7">
    <name type="scientific">Labilithrix luteola</name>
    <dbReference type="NCBI Taxonomy" id="1391654"/>
    <lineage>
        <taxon>Bacteria</taxon>
        <taxon>Pseudomonadati</taxon>
        <taxon>Myxococcota</taxon>
        <taxon>Polyangia</taxon>
        <taxon>Polyangiales</taxon>
        <taxon>Labilitrichaceae</taxon>
        <taxon>Labilithrix</taxon>
    </lineage>
</organism>
<proteinExistence type="predicted"/>
<dbReference type="AlphaFoldDB" id="A0A0K1PZS5"/>
<protein>
    <submittedName>
        <fullName evidence="6">S-adenosylmethionine:tRNA ribosyltransferase-isomerase</fullName>
    </submittedName>
</protein>
<dbReference type="Pfam" id="PF02547">
    <property type="entry name" value="Queuosine_synth"/>
    <property type="match status" value="1"/>
</dbReference>
<dbReference type="InterPro" id="IPR036100">
    <property type="entry name" value="QueA_sf"/>
</dbReference>
<feature type="region of interest" description="Disordered" evidence="5">
    <location>
        <begin position="356"/>
        <end position="376"/>
    </location>
</feature>
<dbReference type="Gene3D" id="3.40.1780.10">
    <property type="entry name" value="QueA-like"/>
    <property type="match status" value="1"/>
</dbReference>
<keyword evidence="6" id="KW-0413">Isomerase</keyword>
<dbReference type="KEGG" id="llu:AKJ09_05318"/>
<keyword evidence="2 6" id="KW-0808">Transferase</keyword>
<dbReference type="InterPro" id="IPR042119">
    <property type="entry name" value="QueA_dom2"/>
</dbReference>
<dbReference type="SUPFAM" id="SSF111337">
    <property type="entry name" value="QueA-like"/>
    <property type="match status" value="1"/>
</dbReference>
<evidence type="ECO:0000256" key="3">
    <source>
        <dbReference type="ARBA" id="ARBA00022691"/>
    </source>
</evidence>
<accession>A0A0K1PZS5</accession>
<dbReference type="RefSeq" id="WP_146649602.1">
    <property type="nucleotide sequence ID" value="NZ_CP012333.1"/>
</dbReference>
<dbReference type="InterPro" id="IPR042118">
    <property type="entry name" value="QueA_dom1"/>
</dbReference>
<evidence type="ECO:0000313" key="6">
    <source>
        <dbReference type="EMBL" id="AKU98654.1"/>
    </source>
</evidence>
<dbReference type="GO" id="GO:0008616">
    <property type="term" value="P:tRNA queuosine(34) biosynthetic process"/>
    <property type="evidence" value="ECO:0007669"/>
    <property type="project" value="UniProtKB-KW"/>
</dbReference>
<keyword evidence="1" id="KW-0963">Cytoplasm</keyword>
<evidence type="ECO:0000313" key="7">
    <source>
        <dbReference type="Proteomes" id="UP000064967"/>
    </source>
</evidence>
<evidence type="ECO:0000256" key="4">
    <source>
        <dbReference type="ARBA" id="ARBA00022785"/>
    </source>
</evidence>
<keyword evidence="4" id="KW-0671">Queuosine biosynthesis</keyword>
<keyword evidence="3" id="KW-0949">S-adenosyl-L-methionine</keyword>
<dbReference type="Proteomes" id="UP000064967">
    <property type="component" value="Chromosome"/>
</dbReference>
<sequence>MSPATSPRPVAAMRLLVVDGSTGTLGVADARTFPELLAPGDLVVVNDAATLPASFAARTAAGEPVELRLAGRAAEGSEPRFVAALLGAGDYRTRTEVRPLPPLIASGARLFVGDELVAHVTGHSSISERLVELHFSVAEGSEADVWAAIYRAGRPVQYAHVPEPLALWDVQNVYAFEPWAVEMPSAGRLFRAETFGALKARGIAIARVTHAAGLSSTGDPKIDEALPLPERWRVPEETVRLVEATHARGGRVLAVGTSVVRALESASAGTTLTAGEGITHLKLGPGARRTVVDGVVTGVHEADTTHYALLGAFASAKVLENALVLAEHEDLLGHEFGDACLVWGSPVAAATRKALDRPAPVSRREVTQEGRGWSLA</sequence>
<dbReference type="GO" id="GO:0051075">
    <property type="term" value="F:S-adenosylmethionine:tRNA ribosyltransferase-isomerase activity"/>
    <property type="evidence" value="ECO:0007669"/>
    <property type="project" value="TreeGrafter"/>
</dbReference>
<evidence type="ECO:0000256" key="5">
    <source>
        <dbReference type="SAM" id="MobiDB-lite"/>
    </source>
</evidence>
<dbReference type="PANTHER" id="PTHR30307">
    <property type="entry name" value="S-ADENOSYLMETHIONINE:TRNA RIBOSYLTRANSFERASE-ISOMERASE"/>
    <property type="match status" value="1"/>
</dbReference>
<dbReference type="Gene3D" id="2.40.10.240">
    <property type="entry name" value="QueA-like"/>
    <property type="match status" value="1"/>
</dbReference>
<dbReference type="EMBL" id="CP012333">
    <property type="protein sequence ID" value="AKU98654.1"/>
    <property type="molecule type" value="Genomic_DNA"/>
</dbReference>
<reference evidence="6 7" key="1">
    <citation type="submission" date="2015-08" db="EMBL/GenBank/DDBJ databases">
        <authorList>
            <person name="Babu N.S."/>
            <person name="Beckwith C.J."/>
            <person name="Beseler K.G."/>
            <person name="Brison A."/>
            <person name="Carone J.V."/>
            <person name="Caskin T.P."/>
            <person name="Diamond M."/>
            <person name="Durham M.E."/>
            <person name="Foxe J.M."/>
            <person name="Go M."/>
            <person name="Henderson B.A."/>
            <person name="Jones I.B."/>
            <person name="McGettigan J.A."/>
            <person name="Micheletti S.J."/>
            <person name="Nasrallah M.E."/>
            <person name="Ortiz D."/>
            <person name="Piller C.R."/>
            <person name="Privatt S.R."/>
            <person name="Schneider S.L."/>
            <person name="Sharp S."/>
            <person name="Smith T.C."/>
            <person name="Stanton J.D."/>
            <person name="Ullery H.E."/>
            <person name="Wilson R.J."/>
            <person name="Serrano M.G."/>
            <person name="Buck G."/>
            <person name="Lee V."/>
            <person name="Wang Y."/>
            <person name="Carvalho R."/>
            <person name="Voegtly L."/>
            <person name="Shi R."/>
            <person name="Duckworth R."/>
            <person name="Johnson A."/>
            <person name="Loviza R."/>
            <person name="Walstead R."/>
            <person name="Shah Z."/>
            <person name="Kiflezghi M."/>
            <person name="Wade K."/>
            <person name="Ball S.L."/>
            <person name="Bradley K.W."/>
            <person name="Asai D.J."/>
            <person name="Bowman C.A."/>
            <person name="Russell D.A."/>
            <person name="Pope W.H."/>
            <person name="Jacobs-Sera D."/>
            <person name="Hendrix R.W."/>
            <person name="Hatfull G.F."/>
        </authorList>
    </citation>
    <scope>NUCLEOTIDE SEQUENCE [LARGE SCALE GENOMIC DNA]</scope>
    <source>
        <strain evidence="6 7">DSM 27648</strain>
    </source>
</reference>
<dbReference type="PANTHER" id="PTHR30307:SF0">
    <property type="entry name" value="S-ADENOSYLMETHIONINE:TRNA RIBOSYLTRANSFERASE-ISOMERASE"/>
    <property type="match status" value="1"/>
</dbReference>
<keyword evidence="7" id="KW-1185">Reference proteome</keyword>
<dbReference type="PATRIC" id="fig|1391654.3.peg.5388"/>
<evidence type="ECO:0000256" key="1">
    <source>
        <dbReference type="ARBA" id="ARBA00022490"/>
    </source>
</evidence>
<gene>
    <name evidence="6" type="ORF">AKJ09_05318</name>
</gene>
<dbReference type="OrthoDB" id="9783887at2"/>
<dbReference type="InterPro" id="IPR003699">
    <property type="entry name" value="QueA"/>
</dbReference>
<evidence type="ECO:0000256" key="2">
    <source>
        <dbReference type="ARBA" id="ARBA00022679"/>
    </source>
</evidence>